<evidence type="ECO:0000313" key="3">
    <source>
        <dbReference type="Proteomes" id="UP000320055"/>
    </source>
</evidence>
<keyword evidence="1" id="KW-1133">Transmembrane helix</keyword>
<gene>
    <name evidence="2" type="ORF">H1P_1150005</name>
</gene>
<proteinExistence type="predicted"/>
<feature type="transmembrane region" description="Helical" evidence="1">
    <location>
        <begin position="47"/>
        <end position="68"/>
    </location>
</feature>
<dbReference type="AlphaFoldDB" id="A0A563VK89"/>
<dbReference type="RefSeq" id="WP_144869366.1">
    <property type="nucleotide sequence ID" value="NZ_LR213869.1"/>
</dbReference>
<feature type="transmembrane region" description="Helical" evidence="1">
    <location>
        <begin position="80"/>
        <end position="99"/>
    </location>
</feature>
<reference evidence="2 3" key="1">
    <citation type="submission" date="2019-01" db="EMBL/GenBank/DDBJ databases">
        <authorList>
            <person name="Brito A."/>
        </authorList>
    </citation>
    <scope>NUCLEOTIDE SEQUENCE [LARGE SCALE GENOMIC DNA]</scope>
    <source>
        <strain evidence="2">1</strain>
    </source>
</reference>
<dbReference type="EMBL" id="CAACVJ010000019">
    <property type="protein sequence ID" value="VEP11695.1"/>
    <property type="molecule type" value="Genomic_DNA"/>
</dbReference>
<organism evidence="2 3">
    <name type="scientific">Hyella patelloides LEGE 07179</name>
    <dbReference type="NCBI Taxonomy" id="945734"/>
    <lineage>
        <taxon>Bacteria</taxon>
        <taxon>Bacillati</taxon>
        <taxon>Cyanobacteriota</taxon>
        <taxon>Cyanophyceae</taxon>
        <taxon>Pleurocapsales</taxon>
        <taxon>Hyellaceae</taxon>
        <taxon>Hyella</taxon>
    </lineage>
</organism>
<keyword evidence="1" id="KW-0812">Transmembrane</keyword>
<dbReference type="Proteomes" id="UP000320055">
    <property type="component" value="Unassembled WGS sequence"/>
</dbReference>
<protein>
    <submittedName>
        <fullName evidence="2">Uncharacterized protein</fullName>
    </submittedName>
</protein>
<keyword evidence="3" id="KW-1185">Reference proteome</keyword>
<evidence type="ECO:0000313" key="2">
    <source>
        <dbReference type="EMBL" id="VEP11695.1"/>
    </source>
</evidence>
<evidence type="ECO:0000256" key="1">
    <source>
        <dbReference type="SAM" id="Phobius"/>
    </source>
</evidence>
<feature type="transmembrane region" description="Helical" evidence="1">
    <location>
        <begin position="17"/>
        <end position="35"/>
    </location>
</feature>
<accession>A0A563VK89</accession>
<dbReference type="OrthoDB" id="425192at2"/>
<keyword evidence="1" id="KW-0472">Membrane</keyword>
<name>A0A563VK89_9CYAN</name>
<sequence>MSKLYEIETKKTQKLKLWIYLLPVVGVIPSLWTLYRGQANSEQKKASRLSVVLLLLWLTPYVSLFIGAGQTSELLAFRLLYTNALLTTGYFLICLGLMFRLQQGKSPYLPLINSLIGTTKDK</sequence>